<accession>A0A7X3MH50</accession>
<evidence type="ECO:0000256" key="5">
    <source>
        <dbReference type="ARBA" id="ARBA00022842"/>
    </source>
</evidence>
<evidence type="ECO:0000256" key="7">
    <source>
        <dbReference type="ARBA" id="ARBA00023125"/>
    </source>
</evidence>
<keyword evidence="2 10" id="KW-0479">Metal-binding</keyword>
<dbReference type="InterPro" id="IPR042206">
    <property type="entry name" value="CRISPR-assoc_Cas1_C"/>
</dbReference>
<dbReference type="AlphaFoldDB" id="A0A7X3MH50"/>
<sequence length="290" mass="34168">MSWRIIVISRSAKLDYKLDYLVVRQQEITRIHLSEISVLMIESTAVSLTAALMNELTKRKIKVIFCDEKRNPSSELISYYGSHDTSAKVKKQMEWTTEMKSMVWTEIVTEKIRKQMEFLKHLGREEFQLLEEYLDEIELGDVTNREGHAAKVYFNVLFGMKFTRTADNPFNAALNYGYSLLLSACNREITANGYITQLGLFHDNMFNQFNFGSDLMEPFRILVDEEVYLMKPEKFEHDEKMRMVNVLNREVVIDGKRNYLNYAIKIYCKSVFDAMNEQDISLIRFYRNEL</sequence>
<evidence type="ECO:0000256" key="1">
    <source>
        <dbReference type="ARBA" id="ARBA00022722"/>
    </source>
</evidence>
<keyword evidence="12" id="KW-1185">Reference proteome</keyword>
<keyword evidence="8 10" id="KW-0464">Manganese</keyword>
<comment type="subunit">
    <text evidence="9 10">Homodimer, forms a heterotetramer with a Cas2 homodimer.</text>
</comment>
<evidence type="ECO:0000313" key="11">
    <source>
        <dbReference type="EMBL" id="MXP76351.1"/>
    </source>
</evidence>
<reference evidence="11 12" key="1">
    <citation type="submission" date="2019-12" db="EMBL/GenBank/DDBJ databases">
        <title>Sporaefaciens musculi gen. nov., sp. nov., a novel bacterium isolated from the caecum of an obese mouse.</title>
        <authorList>
            <person name="Rasmussen T.S."/>
            <person name="Streidl T."/>
            <person name="Hitch T.C.A."/>
            <person name="Wortmann E."/>
            <person name="Deptula P."/>
            <person name="Hansen M."/>
            <person name="Nielsen D.S."/>
            <person name="Clavel T."/>
            <person name="Vogensen F.K."/>
        </authorList>
    </citation>
    <scope>NUCLEOTIDE SEQUENCE [LARGE SCALE GENOMIC DNA]</scope>
    <source>
        <strain evidence="11 12">WCA-9-b2</strain>
    </source>
</reference>
<dbReference type="GO" id="GO:0016787">
    <property type="term" value="F:hydrolase activity"/>
    <property type="evidence" value="ECO:0007669"/>
    <property type="project" value="UniProtKB-KW"/>
</dbReference>
<dbReference type="PANTHER" id="PTHR34353:SF2">
    <property type="entry name" value="CRISPR-ASSOCIATED ENDONUCLEASE CAS1 1"/>
    <property type="match status" value="1"/>
</dbReference>
<dbReference type="GO" id="GO:0004520">
    <property type="term" value="F:DNA endonuclease activity"/>
    <property type="evidence" value="ECO:0007669"/>
    <property type="project" value="InterPro"/>
</dbReference>
<comment type="similarity">
    <text evidence="10">Belongs to the CRISPR-associated endonuclease Cas1 family.</text>
</comment>
<evidence type="ECO:0000256" key="9">
    <source>
        <dbReference type="ARBA" id="ARBA00038592"/>
    </source>
</evidence>
<dbReference type="Pfam" id="PF01867">
    <property type="entry name" value="Cas_Cas1"/>
    <property type="match status" value="1"/>
</dbReference>
<dbReference type="CDD" id="cd09720">
    <property type="entry name" value="Cas1_II"/>
    <property type="match status" value="1"/>
</dbReference>
<dbReference type="InterPro" id="IPR002729">
    <property type="entry name" value="CRISPR-assoc_Cas1"/>
</dbReference>
<dbReference type="PANTHER" id="PTHR34353">
    <property type="entry name" value="CRISPR-ASSOCIATED ENDONUCLEASE CAS1 1"/>
    <property type="match status" value="1"/>
</dbReference>
<feature type="binding site" evidence="10">
    <location>
        <position position="202"/>
    </location>
    <ligand>
        <name>Mn(2+)</name>
        <dbReference type="ChEBI" id="CHEBI:29035"/>
    </ligand>
</feature>
<comment type="function">
    <text evidence="10">CRISPR (clustered regularly interspaced short palindromic repeat), is an adaptive immune system that provides protection against mobile genetic elements (viruses, transposable elements and conjugative plasmids). CRISPR clusters contain spacers, sequences complementary to antecedent mobile elements, and target invading nucleic acids. CRISPR clusters are transcribed and processed into CRISPR RNA (crRNA). Acts as a dsDNA endonuclease. Involved in the integration of spacer DNA into the CRISPR cassette.</text>
</comment>
<feature type="binding site" evidence="10">
    <location>
        <position position="217"/>
    </location>
    <ligand>
        <name>Mn(2+)</name>
        <dbReference type="ChEBI" id="CHEBI:29035"/>
    </ligand>
</feature>
<dbReference type="Gene3D" id="3.100.10.20">
    <property type="entry name" value="CRISPR-associated endonuclease Cas1, N-terminal domain"/>
    <property type="match status" value="1"/>
</dbReference>
<gene>
    <name evidence="10 11" type="primary">cas1</name>
    <name evidence="11" type="ORF">GN277_13405</name>
</gene>
<dbReference type="InterPro" id="IPR042211">
    <property type="entry name" value="CRISPR-assoc_Cas1_N"/>
</dbReference>
<dbReference type="HAMAP" id="MF_01470">
    <property type="entry name" value="Cas1"/>
    <property type="match status" value="1"/>
</dbReference>
<dbReference type="GO" id="GO:0051607">
    <property type="term" value="P:defense response to virus"/>
    <property type="evidence" value="ECO:0007669"/>
    <property type="project" value="UniProtKB-UniRule"/>
</dbReference>
<name>A0A7X3MH50_9FIRM</name>
<comment type="cofactor">
    <cofactor evidence="10">
        <name>Mg(2+)</name>
        <dbReference type="ChEBI" id="CHEBI:18420"/>
    </cofactor>
    <cofactor evidence="10">
        <name>Mn(2+)</name>
        <dbReference type="ChEBI" id="CHEBI:29035"/>
    </cofactor>
</comment>
<dbReference type="Gene3D" id="1.20.120.920">
    <property type="entry name" value="CRISPR-associated endonuclease Cas1, C-terminal domain"/>
    <property type="match status" value="1"/>
</dbReference>
<evidence type="ECO:0000256" key="2">
    <source>
        <dbReference type="ARBA" id="ARBA00022723"/>
    </source>
</evidence>
<dbReference type="GO" id="GO:0003677">
    <property type="term" value="F:DNA binding"/>
    <property type="evidence" value="ECO:0007669"/>
    <property type="project" value="UniProtKB-KW"/>
</dbReference>
<dbReference type="InterPro" id="IPR050646">
    <property type="entry name" value="Cas1"/>
</dbReference>
<keyword evidence="4 10" id="KW-0378">Hydrolase</keyword>
<evidence type="ECO:0000256" key="6">
    <source>
        <dbReference type="ARBA" id="ARBA00023118"/>
    </source>
</evidence>
<organism evidence="11 12">
    <name type="scientific">Sporofaciens musculi</name>
    <dbReference type="NCBI Taxonomy" id="2681861"/>
    <lineage>
        <taxon>Bacteria</taxon>
        <taxon>Bacillati</taxon>
        <taxon>Bacillota</taxon>
        <taxon>Clostridia</taxon>
        <taxon>Lachnospirales</taxon>
        <taxon>Lachnospiraceae</taxon>
        <taxon>Sporofaciens</taxon>
    </lineage>
</organism>
<keyword evidence="5 10" id="KW-0460">Magnesium</keyword>
<keyword evidence="1 10" id="KW-0540">Nuclease</keyword>
<evidence type="ECO:0000256" key="10">
    <source>
        <dbReference type="HAMAP-Rule" id="MF_01470"/>
    </source>
</evidence>
<dbReference type="RefSeq" id="WP_159751492.1">
    <property type="nucleotide sequence ID" value="NZ_WUQX01000001.1"/>
</dbReference>
<dbReference type="EMBL" id="WUQX01000001">
    <property type="protein sequence ID" value="MXP76351.1"/>
    <property type="molecule type" value="Genomic_DNA"/>
</dbReference>
<dbReference type="GO" id="GO:0043571">
    <property type="term" value="P:maintenance of CRISPR repeat elements"/>
    <property type="evidence" value="ECO:0007669"/>
    <property type="project" value="UniProtKB-UniRule"/>
</dbReference>
<keyword evidence="6 10" id="KW-0051">Antiviral defense</keyword>
<evidence type="ECO:0000256" key="8">
    <source>
        <dbReference type="ARBA" id="ARBA00023211"/>
    </source>
</evidence>
<dbReference type="Proteomes" id="UP000460412">
    <property type="component" value="Unassembled WGS sequence"/>
</dbReference>
<dbReference type="InterPro" id="IPR019855">
    <property type="entry name" value="CRISPR-assoc_Cas1_NMENI"/>
</dbReference>
<protein>
    <recommendedName>
        <fullName evidence="10">CRISPR-associated endonuclease Cas1</fullName>
        <ecNumber evidence="10">3.1.-.-</ecNumber>
    </recommendedName>
</protein>
<dbReference type="EC" id="3.1.-.-" evidence="10"/>
<keyword evidence="3 10" id="KW-0255">Endonuclease</keyword>
<evidence type="ECO:0000313" key="12">
    <source>
        <dbReference type="Proteomes" id="UP000460412"/>
    </source>
</evidence>
<dbReference type="GO" id="GO:0046872">
    <property type="term" value="F:metal ion binding"/>
    <property type="evidence" value="ECO:0007669"/>
    <property type="project" value="UniProtKB-UniRule"/>
</dbReference>
<dbReference type="NCBIfam" id="TIGR00287">
    <property type="entry name" value="cas1"/>
    <property type="match status" value="1"/>
</dbReference>
<dbReference type="NCBIfam" id="TIGR03639">
    <property type="entry name" value="cas1_NMENI"/>
    <property type="match status" value="1"/>
</dbReference>
<proteinExistence type="inferred from homology"/>
<keyword evidence="7 10" id="KW-0238">DNA-binding</keyword>
<evidence type="ECO:0000256" key="3">
    <source>
        <dbReference type="ARBA" id="ARBA00022759"/>
    </source>
</evidence>
<feature type="binding site" evidence="10">
    <location>
        <position position="146"/>
    </location>
    <ligand>
        <name>Mn(2+)</name>
        <dbReference type="ChEBI" id="CHEBI:29035"/>
    </ligand>
</feature>
<comment type="caution">
    <text evidence="11">The sequence shown here is derived from an EMBL/GenBank/DDBJ whole genome shotgun (WGS) entry which is preliminary data.</text>
</comment>
<evidence type="ECO:0000256" key="4">
    <source>
        <dbReference type="ARBA" id="ARBA00022801"/>
    </source>
</evidence>